<dbReference type="EMBL" id="BONZ01000017">
    <property type="protein sequence ID" value="GIH13873.1"/>
    <property type="molecule type" value="Genomic_DNA"/>
</dbReference>
<proteinExistence type="predicted"/>
<name>A0A8J3VQ11_9ACTN</name>
<protein>
    <submittedName>
        <fullName evidence="2">Uncharacterized protein</fullName>
    </submittedName>
</protein>
<evidence type="ECO:0000313" key="2">
    <source>
        <dbReference type="EMBL" id="GIH13873.1"/>
    </source>
</evidence>
<evidence type="ECO:0000256" key="1">
    <source>
        <dbReference type="SAM" id="Coils"/>
    </source>
</evidence>
<evidence type="ECO:0000313" key="3">
    <source>
        <dbReference type="Proteomes" id="UP000642748"/>
    </source>
</evidence>
<feature type="coiled-coil region" evidence="1">
    <location>
        <begin position="23"/>
        <end position="50"/>
    </location>
</feature>
<organism evidence="2 3">
    <name type="scientific">Rugosimonospora africana</name>
    <dbReference type="NCBI Taxonomy" id="556532"/>
    <lineage>
        <taxon>Bacteria</taxon>
        <taxon>Bacillati</taxon>
        <taxon>Actinomycetota</taxon>
        <taxon>Actinomycetes</taxon>
        <taxon>Micromonosporales</taxon>
        <taxon>Micromonosporaceae</taxon>
        <taxon>Rugosimonospora</taxon>
    </lineage>
</organism>
<dbReference type="Proteomes" id="UP000642748">
    <property type="component" value="Unassembled WGS sequence"/>
</dbReference>
<keyword evidence="1" id="KW-0175">Coiled coil</keyword>
<reference evidence="2" key="1">
    <citation type="submission" date="2021-01" db="EMBL/GenBank/DDBJ databases">
        <title>Whole genome shotgun sequence of Rugosimonospora africana NBRC 104875.</title>
        <authorList>
            <person name="Komaki H."/>
            <person name="Tamura T."/>
        </authorList>
    </citation>
    <scope>NUCLEOTIDE SEQUENCE</scope>
    <source>
        <strain evidence="2">NBRC 104875</strain>
    </source>
</reference>
<keyword evidence="3" id="KW-1185">Reference proteome</keyword>
<dbReference type="AlphaFoldDB" id="A0A8J3VQ11"/>
<gene>
    <name evidence="2" type="ORF">Raf01_20450</name>
</gene>
<sequence length="85" mass="9292">MERGPAEVRRSYRASENALRRAQEAAQARVSAAREARARARDKLAQAIAAEARAGTPHVDIIRISGCSRERVRQIPRAAGIEADT</sequence>
<accession>A0A8J3VQ11</accession>
<comment type="caution">
    <text evidence="2">The sequence shown here is derived from an EMBL/GenBank/DDBJ whole genome shotgun (WGS) entry which is preliminary data.</text>
</comment>